<dbReference type="Pfam" id="PF13850">
    <property type="entry name" value="ERGIC_N"/>
    <property type="match status" value="1"/>
</dbReference>
<gene>
    <name evidence="9" type="ORF">GNLVRS02_ARAD1A02640g</name>
</gene>
<reference evidence="9" key="1">
    <citation type="submission" date="2014-02" db="EMBL/GenBank/DDBJ databases">
        <authorList>
            <person name="Genoscope - CEA"/>
        </authorList>
    </citation>
    <scope>NUCLEOTIDE SEQUENCE</scope>
    <source>
        <strain evidence="9">LS3</strain>
    </source>
</reference>
<comment type="subcellular location">
    <subcellularLocation>
        <location evidence="6">Endoplasmic reticulum membrane</location>
        <topology evidence="6">Multi-pass membrane protein</topology>
    </subcellularLocation>
    <subcellularLocation>
        <location evidence="6">Endoplasmic reticulum-Golgi intermediate compartment membrane</location>
        <topology evidence="6">Multi-pass membrane protein</topology>
    </subcellularLocation>
    <subcellularLocation>
        <location evidence="6">Golgi apparatus membrane</location>
        <topology evidence="6">Multi-pass membrane protein</topology>
    </subcellularLocation>
    <subcellularLocation>
        <location evidence="1">Membrane</location>
        <topology evidence="1">Multi-pass membrane protein</topology>
    </subcellularLocation>
</comment>
<dbReference type="Pfam" id="PF07970">
    <property type="entry name" value="COPIIcoated_ERV"/>
    <property type="match status" value="1"/>
</dbReference>
<dbReference type="AlphaFoldDB" id="A0A060T1T5"/>
<dbReference type="GO" id="GO:0033116">
    <property type="term" value="C:endoplasmic reticulum-Golgi intermediate compartment membrane"/>
    <property type="evidence" value="ECO:0007669"/>
    <property type="project" value="UniProtKB-SubCell"/>
</dbReference>
<dbReference type="GO" id="GO:0000139">
    <property type="term" value="C:Golgi membrane"/>
    <property type="evidence" value="ECO:0007669"/>
    <property type="project" value="UniProtKB-SubCell"/>
</dbReference>
<protein>
    <recommendedName>
        <fullName evidence="6">Endoplasmic reticulum-Golgi intermediate compartment protein</fullName>
    </recommendedName>
</protein>
<evidence type="ECO:0000256" key="5">
    <source>
        <dbReference type="ARBA" id="ARBA00023136"/>
    </source>
</evidence>
<dbReference type="InterPro" id="IPR012936">
    <property type="entry name" value="Erv_C"/>
</dbReference>
<comment type="function">
    <text evidence="6">Plays a role in transport between endoplasmic reticulum and Golgi.</text>
</comment>
<dbReference type="GO" id="GO:0030134">
    <property type="term" value="C:COPII-coated ER to Golgi transport vesicle"/>
    <property type="evidence" value="ECO:0007669"/>
    <property type="project" value="TreeGrafter"/>
</dbReference>
<evidence type="ECO:0000313" key="9">
    <source>
        <dbReference type="EMBL" id="CDP33141.1"/>
    </source>
</evidence>
<feature type="domain" description="Endoplasmic reticulum vesicle transporter N-terminal" evidence="8">
    <location>
        <begin position="5"/>
        <end position="92"/>
    </location>
</feature>
<organism evidence="9">
    <name type="scientific">Blastobotrys adeninivorans</name>
    <name type="common">Yeast</name>
    <name type="synonym">Arxula adeninivorans</name>
    <dbReference type="NCBI Taxonomy" id="409370"/>
    <lineage>
        <taxon>Eukaryota</taxon>
        <taxon>Fungi</taxon>
        <taxon>Dikarya</taxon>
        <taxon>Ascomycota</taxon>
        <taxon>Saccharomycotina</taxon>
        <taxon>Dipodascomycetes</taxon>
        <taxon>Dipodascales</taxon>
        <taxon>Trichomonascaceae</taxon>
        <taxon>Blastobotrys</taxon>
    </lineage>
</organism>
<comment type="similarity">
    <text evidence="2 6">Belongs to the ERGIC family.</text>
</comment>
<dbReference type="PANTHER" id="PTHR10984:SF25">
    <property type="entry name" value="ENDOPLASMIC RETICULUM-GOLGI INTERMEDIATE COMPARTMENT PROTEIN 3"/>
    <property type="match status" value="1"/>
</dbReference>
<evidence type="ECO:0000256" key="4">
    <source>
        <dbReference type="ARBA" id="ARBA00022989"/>
    </source>
</evidence>
<keyword evidence="4 6" id="KW-1133">Transmembrane helix</keyword>
<keyword evidence="6" id="KW-0333">Golgi apparatus</keyword>
<evidence type="ECO:0000256" key="3">
    <source>
        <dbReference type="ARBA" id="ARBA00022692"/>
    </source>
</evidence>
<evidence type="ECO:0000256" key="1">
    <source>
        <dbReference type="ARBA" id="ARBA00004141"/>
    </source>
</evidence>
<feature type="transmembrane region" description="Helical" evidence="6">
    <location>
        <begin position="348"/>
        <end position="369"/>
    </location>
</feature>
<dbReference type="InterPro" id="IPR045888">
    <property type="entry name" value="Erv"/>
</dbReference>
<accession>A0A060T1T5</accession>
<dbReference type="GO" id="GO:0006890">
    <property type="term" value="P:retrograde vesicle-mediated transport, Golgi to endoplasmic reticulum"/>
    <property type="evidence" value="ECO:0007669"/>
    <property type="project" value="TreeGrafter"/>
</dbReference>
<name>A0A060T1T5_BLAAD</name>
<evidence type="ECO:0000256" key="6">
    <source>
        <dbReference type="RuleBase" id="RU369013"/>
    </source>
</evidence>
<evidence type="ECO:0000259" key="8">
    <source>
        <dbReference type="Pfam" id="PF13850"/>
    </source>
</evidence>
<feature type="transmembrane region" description="Helical" evidence="6">
    <location>
        <begin position="20"/>
        <end position="39"/>
    </location>
</feature>
<keyword evidence="5 6" id="KW-0472">Membrane</keyword>
<dbReference type="GO" id="GO:0006888">
    <property type="term" value="P:endoplasmic reticulum to Golgi vesicle-mediated transport"/>
    <property type="evidence" value="ECO:0007669"/>
    <property type="project" value="UniProtKB-UniRule"/>
</dbReference>
<keyword evidence="6" id="KW-0256">Endoplasmic reticulum</keyword>
<keyword evidence="3 6" id="KW-0812">Transmembrane</keyword>
<keyword evidence="6" id="KW-0931">ER-Golgi transport</keyword>
<dbReference type="PhylomeDB" id="A0A060T1T5"/>
<keyword evidence="6" id="KW-0813">Transport</keyword>
<sequence length="386" mass="43121">MRLPSLDAFAKTVEDARVRTASGGLVTLLSLVTILWLSISEWIDYRRIEYRPQLVVDRARGERLKINLDITFPQMPCDLVTMDVMDSSGEVQEQISHGIVKTRLDKNGKELGSEALVFEKESEKRELERRRNDPDYCGSCYGAADGCCNTCEEVRQAYVAKGWAFHDGSGIEQCEQEHYKEKLENSVHEGCRIAGHVSVNKVVGNFHFAPGAPITQQNMHFHDISFFKNPQFPFTLSHTINHLSFGPEPPAGQELPNPLDGTVAVTDQKGFNYQYFIKVVATRFETLAGDSLETNQYAVTSHERSTVGGRDEDHPHTLHSHGGVPGVYFNYDISPMKVINQEQRMRSFGSFLTGVCAIIGGVLTVGAVVDRGVWEADKAIKRKKQA</sequence>
<feature type="domain" description="Endoplasmic reticulum vesicle transporter C-terminal" evidence="7">
    <location>
        <begin position="140"/>
        <end position="370"/>
    </location>
</feature>
<dbReference type="PANTHER" id="PTHR10984">
    <property type="entry name" value="ENDOPLASMIC RETICULUM-GOLGI INTERMEDIATE COMPARTMENT PROTEIN"/>
    <property type="match status" value="1"/>
</dbReference>
<evidence type="ECO:0000256" key="2">
    <source>
        <dbReference type="ARBA" id="ARBA00005648"/>
    </source>
</evidence>
<dbReference type="EMBL" id="HG937691">
    <property type="protein sequence ID" value="CDP33141.1"/>
    <property type="molecule type" value="Genomic_DNA"/>
</dbReference>
<dbReference type="GO" id="GO:0005789">
    <property type="term" value="C:endoplasmic reticulum membrane"/>
    <property type="evidence" value="ECO:0007669"/>
    <property type="project" value="UniProtKB-SubCell"/>
</dbReference>
<proteinExistence type="inferred from homology"/>
<dbReference type="InterPro" id="IPR039542">
    <property type="entry name" value="Erv_N"/>
</dbReference>
<evidence type="ECO:0000259" key="7">
    <source>
        <dbReference type="Pfam" id="PF07970"/>
    </source>
</evidence>
<reference evidence="9" key="2">
    <citation type="submission" date="2014-06" db="EMBL/GenBank/DDBJ databases">
        <title>The complete genome of Blastobotrys (Arxula) adeninivorans LS3 - a yeast of biotechnological interest.</title>
        <authorList>
            <person name="Kunze G."/>
            <person name="Gaillardin C."/>
            <person name="Czernicka M."/>
            <person name="Durrens P."/>
            <person name="Martin T."/>
            <person name="Boer E."/>
            <person name="Gabaldon T."/>
            <person name="Cruz J."/>
            <person name="Talla E."/>
            <person name="Marck C."/>
            <person name="Goffeau A."/>
            <person name="Barbe V."/>
            <person name="Baret P."/>
            <person name="Baronian K."/>
            <person name="Beier S."/>
            <person name="Bleykasten C."/>
            <person name="Bode R."/>
            <person name="Casaregola S."/>
            <person name="Despons L."/>
            <person name="Fairhead C."/>
            <person name="Giersberg M."/>
            <person name="Gierski P."/>
            <person name="Hahnel U."/>
            <person name="Hartmann A."/>
            <person name="Jankowska D."/>
            <person name="Jubin C."/>
            <person name="Jung P."/>
            <person name="Lafontaine I."/>
            <person name="Leh-Louis V."/>
            <person name="Lemaire M."/>
            <person name="Marcet-Houben M."/>
            <person name="Mascher M."/>
            <person name="Morel G."/>
            <person name="Richard G.-F."/>
            <person name="Riechen J."/>
            <person name="Sacerdot C."/>
            <person name="Sarkar A."/>
            <person name="Savel G."/>
            <person name="Schacherer J."/>
            <person name="Sherman D."/>
            <person name="Straub M.-L."/>
            <person name="Stein N."/>
            <person name="Thierry A."/>
            <person name="Trautwein-Schult A."/>
            <person name="Westhof E."/>
            <person name="Worch S."/>
            <person name="Dujon B."/>
            <person name="Souciet J.-L."/>
            <person name="Wincker P."/>
            <person name="Scholz U."/>
            <person name="Neuveglise N."/>
        </authorList>
    </citation>
    <scope>NUCLEOTIDE SEQUENCE</scope>
    <source>
        <strain evidence="9">LS3</strain>
    </source>
</reference>